<comment type="catalytic activity">
    <reaction evidence="17 18">
        <text>2-[(2R,5Z)-2-carboxy-4-methylthiazol-5(2H)-ylidene]ethyl phosphate + 4-amino-2-methyl-5-(diphosphooxymethyl)pyrimidine + 2 H(+) = thiamine phosphate + CO2 + diphosphate</text>
        <dbReference type="Rhea" id="RHEA:47844"/>
        <dbReference type="ChEBI" id="CHEBI:15378"/>
        <dbReference type="ChEBI" id="CHEBI:16526"/>
        <dbReference type="ChEBI" id="CHEBI:33019"/>
        <dbReference type="ChEBI" id="CHEBI:37575"/>
        <dbReference type="ChEBI" id="CHEBI:57841"/>
        <dbReference type="ChEBI" id="CHEBI:62899"/>
        <dbReference type="EC" id="2.5.1.3"/>
    </reaction>
</comment>
<evidence type="ECO:0000256" key="8">
    <source>
        <dbReference type="ARBA" id="ARBA00022741"/>
    </source>
</evidence>
<feature type="domain" description="Thiamine phosphate synthase/TenI" evidence="19">
    <location>
        <begin position="10"/>
        <end position="190"/>
    </location>
</feature>
<evidence type="ECO:0000256" key="14">
    <source>
        <dbReference type="ARBA" id="ARBA00037917"/>
    </source>
</evidence>
<dbReference type="EC" id="2.5.1.3" evidence="18"/>
<dbReference type="eggNOG" id="COG0352">
    <property type="taxonomic scope" value="Bacteria"/>
</dbReference>
<keyword evidence="6 18" id="KW-0808">Transferase</keyword>
<feature type="binding site" evidence="18">
    <location>
        <position position="72"/>
    </location>
    <ligand>
        <name>4-amino-2-methyl-5-(diphosphooxymethyl)pyrimidine</name>
        <dbReference type="ChEBI" id="CHEBI:57841"/>
    </ligand>
</feature>
<dbReference type="InterPro" id="IPR013785">
    <property type="entry name" value="Aldolase_TIM"/>
</dbReference>
<comment type="pathway">
    <text evidence="3">Cofactor biosynthesis; thiamine diphosphate biosynthesis; 4-amino-2-methyl-5-diphosphomethylpyrimidine from 5-amino-1-(5-phospho-D-ribosyl)imidazole: step 3/3.</text>
</comment>
<reference evidence="21 22" key="1">
    <citation type="submission" date="2014-03" db="EMBL/GenBank/DDBJ databases">
        <title>Genome sequence of Clostridium litorale W6, DSM 5388.</title>
        <authorList>
            <person name="Poehlein A."/>
            <person name="Jagirdar A."/>
            <person name="Khonsari B."/>
            <person name="Chibani C.M."/>
            <person name="Gutierrez Gutierrez D.A."/>
            <person name="Davydova E."/>
            <person name="Alghaithi H.S."/>
            <person name="Nair K.P."/>
            <person name="Dhamotharan K."/>
            <person name="Chandran L."/>
            <person name="G W."/>
            <person name="Daniel R."/>
        </authorList>
    </citation>
    <scope>NUCLEOTIDE SEQUENCE [LARGE SCALE GENOMIC DNA]</scope>
    <source>
        <strain evidence="21 22">W6</strain>
    </source>
</reference>
<dbReference type="SUPFAM" id="SSF51391">
    <property type="entry name" value="Thiamin phosphate synthase"/>
    <property type="match status" value="1"/>
</dbReference>
<feature type="binding site" evidence="18">
    <location>
        <begin position="187"/>
        <end position="188"/>
    </location>
    <ligand>
        <name>2-[(2R,5Z)-2-carboxy-4-methylthiazol-5(2H)-ylidene]ethyl phosphate</name>
        <dbReference type="ChEBI" id="CHEBI:62899"/>
    </ligand>
</feature>
<organism evidence="21 22">
    <name type="scientific">Peptoclostridium litorale DSM 5388</name>
    <dbReference type="NCBI Taxonomy" id="1121324"/>
    <lineage>
        <taxon>Bacteria</taxon>
        <taxon>Bacillati</taxon>
        <taxon>Bacillota</taxon>
        <taxon>Clostridia</taxon>
        <taxon>Peptostreptococcales</taxon>
        <taxon>Peptoclostridiaceae</taxon>
        <taxon>Peptoclostridium</taxon>
    </lineage>
</organism>
<comment type="pathway">
    <text evidence="14">Cofactor biosynthesis; thiamine diphosphate biosynthesis; 4-amino-2-methyl-5-diphosphomethylpyrimidine from 5-amino-1-(5-phospho-D-ribosyl)imidazole: step 2/3.</text>
</comment>
<dbReference type="InterPro" id="IPR029056">
    <property type="entry name" value="Ribokinase-like"/>
</dbReference>
<dbReference type="STRING" id="1121324.CLIT_2c03880"/>
<comment type="function">
    <text evidence="18">Condenses 4-methyl-5-(beta-hydroxyethyl)thiazole monophosphate (THZ-P) and 2-methyl-4-amino-5-hydroxymethyl pyrimidine pyrophosphate (HMP-PP) to form thiamine monophosphate (TMP).</text>
</comment>
<evidence type="ECO:0000256" key="17">
    <source>
        <dbReference type="ARBA" id="ARBA00047883"/>
    </source>
</evidence>
<proteinExistence type="inferred from homology"/>
<dbReference type="PANTHER" id="PTHR20858">
    <property type="entry name" value="PHOSPHOMETHYLPYRIMIDINE KINASE"/>
    <property type="match status" value="1"/>
</dbReference>
<dbReference type="Pfam" id="PF08543">
    <property type="entry name" value="Phos_pyr_kin"/>
    <property type="match status" value="1"/>
</dbReference>
<evidence type="ECO:0000256" key="3">
    <source>
        <dbReference type="ARBA" id="ARBA00004769"/>
    </source>
</evidence>
<keyword evidence="7 18" id="KW-0479">Metal-binding</keyword>
<dbReference type="Gene3D" id="3.20.20.70">
    <property type="entry name" value="Aldolase class I"/>
    <property type="match status" value="1"/>
</dbReference>
<evidence type="ECO:0000259" key="20">
    <source>
        <dbReference type="Pfam" id="PF08543"/>
    </source>
</evidence>
<dbReference type="OrthoDB" id="9810880at2"/>
<evidence type="ECO:0000313" key="21">
    <source>
        <dbReference type="EMBL" id="KDR96782.1"/>
    </source>
</evidence>
<dbReference type="InterPro" id="IPR036206">
    <property type="entry name" value="ThiamineP_synth_sf"/>
</dbReference>
<dbReference type="CDD" id="cd01169">
    <property type="entry name" value="HMPP_kinase"/>
    <property type="match status" value="1"/>
</dbReference>
<dbReference type="PANTHER" id="PTHR20858:SF17">
    <property type="entry name" value="HYDROXYMETHYLPYRIMIDINE_PHOSPHOMETHYLPYRIMIDINE KINASE THI20-RELATED"/>
    <property type="match status" value="1"/>
</dbReference>
<comment type="caution">
    <text evidence="21">The sequence shown here is derived from an EMBL/GenBank/DDBJ whole genome shotgun (WGS) entry which is preliminary data.</text>
</comment>
<comment type="similarity">
    <text evidence="5">Belongs to the ThiD family.</text>
</comment>
<dbReference type="GO" id="GO:0000287">
    <property type="term" value="F:magnesium ion binding"/>
    <property type="evidence" value="ECO:0007669"/>
    <property type="project" value="UniProtKB-UniRule"/>
</dbReference>
<evidence type="ECO:0000256" key="12">
    <source>
        <dbReference type="ARBA" id="ARBA00022977"/>
    </source>
</evidence>
<evidence type="ECO:0000256" key="5">
    <source>
        <dbReference type="ARBA" id="ARBA00009879"/>
    </source>
</evidence>
<dbReference type="UniPathway" id="UPA00060">
    <property type="reaction ID" value="UER00141"/>
</dbReference>
<feature type="binding site" evidence="18">
    <location>
        <position position="111"/>
    </location>
    <ligand>
        <name>4-amino-2-methyl-5-(diphosphooxymethyl)pyrimidine</name>
        <dbReference type="ChEBI" id="CHEBI:57841"/>
    </ligand>
</feature>
<dbReference type="GO" id="GO:0005829">
    <property type="term" value="C:cytosol"/>
    <property type="evidence" value="ECO:0007669"/>
    <property type="project" value="TreeGrafter"/>
</dbReference>
<comment type="catalytic activity">
    <reaction evidence="1">
        <text>4-amino-5-hydroxymethyl-2-methylpyrimidine + ATP = 4-amino-2-methyl-5-(phosphooxymethyl)pyrimidine + ADP + H(+)</text>
        <dbReference type="Rhea" id="RHEA:23096"/>
        <dbReference type="ChEBI" id="CHEBI:15378"/>
        <dbReference type="ChEBI" id="CHEBI:16892"/>
        <dbReference type="ChEBI" id="CHEBI:30616"/>
        <dbReference type="ChEBI" id="CHEBI:58354"/>
        <dbReference type="ChEBI" id="CHEBI:456216"/>
        <dbReference type="EC" id="2.7.1.49"/>
    </reaction>
</comment>
<comment type="cofactor">
    <cofactor evidence="18">
        <name>Mg(2+)</name>
        <dbReference type="ChEBI" id="CHEBI:18420"/>
    </cofactor>
    <text evidence="18">Binds 1 Mg(2+) ion per subunit.</text>
</comment>
<dbReference type="Gene3D" id="3.40.1190.20">
    <property type="match status" value="1"/>
</dbReference>
<feature type="domain" description="Pyridoxamine kinase/Phosphomethylpyrimidine kinase" evidence="20">
    <location>
        <begin position="224"/>
        <end position="467"/>
    </location>
</feature>
<comment type="pathway">
    <text evidence="4 18">Cofactor biosynthesis; thiamine diphosphate biosynthesis; thiamine phosphate from 4-amino-2-methyl-5-diphosphomethylpyrimidine and 4-methyl-5-(2-phosphoethyl)-thiazole: step 1/1.</text>
</comment>
<keyword evidence="12 18" id="KW-0784">Thiamine biosynthesis</keyword>
<feature type="binding site" evidence="18">
    <location>
        <position position="73"/>
    </location>
    <ligand>
        <name>Mg(2+)</name>
        <dbReference type="ChEBI" id="CHEBI:18420"/>
    </ligand>
</feature>
<evidence type="ECO:0000256" key="7">
    <source>
        <dbReference type="ARBA" id="ARBA00022723"/>
    </source>
</evidence>
<dbReference type="GO" id="GO:0005524">
    <property type="term" value="F:ATP binding"/>
    <property type="evidence" value="ECO:0007669"/>
    <property type="project" value="UniProtKB-KW"/>
</dbReference>
<dbReference type="Proteomes" id="UP000027946">
    <property type="component" value="Unassembled WGS sequence"/>
</dbReference>
<name>A0A069RRH4_PEPLI</name>
<keyword evidence="8" id="KW-0547">Nucleotide-binding</keyword>
<dbReference type="GO" id="GO:0008902">
    <property type="term" value="F:hydroxymethylpyrimidine kinase activity"/>
    <property type="evidence" value="ECO:0007669"/>
    <property type="project" value="UniProtKB-EC"/>
</dbReference>
<dbReference type="GO" id="GO:0009229">
    <property type="term" value="P:thiamine diphosphate biosynthetic process"/>
    <property type="evidence" value="ECO:0007669"/>
    <property type="project" value="UniProtKB-UniRule"/>
</dbReference>
<dbReference type="EMBL" id="JJMM01000002">
    <property type="protein sequence ID" value="KDR96782.1"/>
    <property type="molecule type" value="Genomic_DNA"/>
</dbReference>
<dbReference type="FunFam" id="3.20.20.70:FF:000096">
    <property type="entry name" value="Thiamine-phosphate synthase"/>
    <property type="match status" value="1"/>
</dbReference>
<dbReference type="HAMAP" id="MF_00097">
    <property type="entry name" value="TMP_synthase"/>
    <property type="match status" value="1"/>
</dbReference>
<evidence type="ECO:0000256" key="18">
    <source>
        <dbReference type="HAMAP-Rule" id="MF_00097"/>
    </source>
</evidence>
<evidence type="ECO:0000256" key="15">
    <source>
        <dbReference type="ARBA" id="ARBA00047334"/>
    </source>
</evidence>
<dbReference type="NCBIfam" id="TIGR00693">
    <property type="entry name" value="thiE"/>
    <property type="match status" value="1"/>
</dbReference>
<sequence length="478" mass="50714">MKLDRKSLQLYLVTDRSWTGDESLASQVERSLENGTTFLQLREKNIEKDEFLRSAIEMKSLAQKYSVPFVINDDVEIAKKSDADGVHIGQGDMPAEEARKLIGPEKILGVSVRTVEEALDAQRSGADYIGVGAVFTTDTKKDASGVSISMLSDICRAVDIPVVAIGGITKDNISKLNGSGIDGVALISAILAQDDIEGATRGLRTLCEGLKTDVKKVLTIAGSDCSGGAGIQADLKTIASHKCYGMSVITALTAQNTTGVYGVQACSSDFVKNQMDCVFSDIFPDAVKIGMVSSVEIIEAIAEKLKEYGPKNVVIDPVMVATSGGKLLDDNAIDKLLNVLIPLGTLITPNLFEAEILCGFEISNAQDMINAAQKIAQKYSGNILIKGGHLEDSANDLLWTGGKAIWLEGEKIDNPNTHGTGCTLSSAIASNLAKGFGMEESVRNAKGYITGALKDQMDIGKGSGPLNHCYNLKTAGGQ</sequence>
<feature type="binding site" evidence="18">
    <location>
        <position position="92"/>
    </location>
    <ligand>
        <name>Mg(2+)</name>
        <dbReference type="ChEBI" id="CHEBI:18420"/>
    </ligand>
</feature>
<dbReference type="InterPro" id="IPR022998">
    <property type="entry name" value="ThiamineP_synth_TenI"/>
</dbReference>
<feature type="binding site" evidence="18">
    <location>
        <position position="140"/>
    </location>
    <ligand>
        <name>4-amino-2-methyl-5-(diphosphooxymethyl)pyrimidine</name>
        <dbReference type="ChEBI" id="CHEBI:57841"/>
    </ligand>
</feature>
<dbReference type="NCBIfam" id="TIGR00097">
    <property type="entry name" value="HMP-P_kinase"/>
    <property type="match status" value="1"/>
</dbReference>
<evidence type="ECO:0000256" key="6">
    <source>
        <dbReference type="ARBA" id="ARBA00022679"/>
    </source>
</evidence>
<dbReference type="FunFam" id="3.40.1190.20:FF:000003">
    <property type="entry name" value="Phosphomethylpyrimidine kinase ThiD"/>
    <property type="match status" value="1"/>
</dbReference>
<dbReference type="InterPro" id="IPR034291">
    <property type="entry name" value="TMP_synthase"/>
</dbReference>
<dbReference type="GO" id="GO:0009228">
    <property type="term" value="P:thiamine biosynthetic process"/>
    <property type="evidence" value="ECO:0007669"/>
    <property type="project" value="UniProtKB-KW"/>
</dbReference>
<feature type="binding site" evidence="18">
    <location>
        <begin position="40"/>
        <end position="44"/>
    </location>
    <ligand>
        <name>4-amino-2-methyl-5-(diphosphooxymethyl)pyrimidine</name>
        <dbReference type="ChEBI" id="CHEBI:57841"/>
    </ligand>
</feature>
<dbReference type="CDD" id="cd00564">
    <property type="entry name" value="TMP_TenI"/>
    <property type="match status" value="1"/>
</dbReference>
<comment type="catalytic activity">
    <reaction evidence="15 18">
        <text>4-methyl-5-(2-phosphooxyethyl)-thiazole + 4-amino-2-methyl-5-(diphosphooxymethyl)pyrimidine + H(+) = thiamine phosphate + diphosphate</text>
        <dbReference type="Rhea" id="RHEA:22328"/>
        <dbReference type="ChEBI" id="CHEBI:15378"/>
        <dbReference type="ChEBI" id="CHEBI:33019"/>
        <dbReference type="ChEBI" id="CHEBI:37575"/>
        <dbReference type="ChEBI" id="CHEBI:57841"/>
        <dbReference type="ChEBI" id="CHEBI:58296"/>
        <dbReference type="EC" id="2.5.1.3"/>
    </reaction>
</comment>
<dbReference type="AlphaFoldDB" id="A0A069RRH4"/>
<keyword evidence="11 18" id="KW-0460">Magnesium</keyword>
<feature type="binding site" evidence="18">
    <location>
        <position position="167"/>
    </location>
    <ligand>
        <name>2-[(2R,5Z)-2-carboxy-4-methylthiazol-5(2H)-ylidene]ethyl phosphate</name>
        <dbReference type="ChEBI" id="CHEBI:62899"/>
    </ligand>
</feature>
<keyword evidence="22" id="KW-1185">Reference proteome</keyword>
<dbReference type="Pfam" id="PF02581">
    <property type="entry name" value="TMP-TENI"/>
    <property type="match status" value="1"/>
</dbReference>
<dbReference type="RefSeq" id="WP_074210128.1">
    <property type="nucleotide sequence ID" value="NZ_FSRH01000019.1"/>
</dbReference>
<feature type="binding site" evidence="18">
    <location>
        <begin position="137"/>
        <end position="139"/>
    </location>
    <ligand>
        <name>2-[(2R,5Z)-2-carboxy-4-methylthiazol-5(2H)-ylidene]ethyl phosphate</name>
        <dbReference type="ChEBI" id="CHEBI:62899"/>
    </ligand>
</feature>
<evidence type="ECO:0000256" key="13">
    <source>
        <dbReference type="ARBA" id="ARBA00023268"/>
    </source>
</evidence>
<protein>
    <recommendedName>
        <fullName evidence="18">Thiamine-phosphate synthase</fullName>
        <shortName evidence="18">TP synthase</shortName>
        <shortName evidence="18">TPS</shortName>
        <ecNumber evidence="18">2.5.1.3</ecNumber>
    </recommendedName>
    <alternativeName>
        <fullName evidence="18">Thiamine-phosphate pyrophosphorylase</fullName>
        <shortName evidence="18">TMP pyrophosphorylase</shortName>
        <shortName evidence="18">TMP-PPase</shortName>
    </alternativeName>
</protein>
<dbReference type="eggNOG" id="COG0351">
    <property type="taxonomic scope" value="Bacteria"/>
</dbReference>
<comment type="similarity">
    <text evidence="18">Belongs to the thiamine-phosphate synthase family.</text>
</comment>
<keyword evidence="9" id="KW-0418">Kinase</keyword>
<evidence type="ECO:0000256" key="4">
    <source>
        <dbReference type="ARBA" id="ARBA00005165"/>
    </source>
</evidence>
<keyword evidence="13" id="KW-0511">Multifunctional enzyme</keyword>
<evidence type="ECO:0000313" key="22">
    <source>
        <dbReference type="Proteomes" id="UP000027946"/>
    </source>
</evidence>
<dbReference type="InterPro" id="IPR013749">
    <property type="entry name" value="PM/HMP-P_kinase-1"/>
</dbReference>
<dbReference type="SUPFAM" id="SSF53613">
    <property type="entry name" value="Ribokinase-like"/>
    <property type="match status" value="1"/>
</dbReference>
<evidence type="ECO:0000256" key="9">
    <source>
        <dbReference type="ARBA" id="ARBA00022777"/>
    </source>
</evidence>
<accession>A0A069RRH4</accession>
<keyword evidence="10" id="KW-0067">ATP-binding</keyword>
<dbReference type="InterPro" id="IPR004399">
    <property type="entry name" value="HMP/HMP-P_kinase_dom"/>
</dbReference>
<evidence type="ECO:0000256" key="1">
    <source>
        <dbReference type="ARBA" id="ARBA00000151"/>
    </source>
</evidence>
<evidence type="ECO:0000256" key="11">
    <source>
        <dbReference type="ARBA" id="ARBA00022842"/>
    </source>
</evidence>
<gene>
    <name evidence="21" type="primary">thiDE</name>
    <name evidence="18" type="synonym">thiE</name>
    <name evidence="21" type="ORF">CLIT_2c03880</name>
</gene>
<comment type="catalytic activity">
    <reaction evidence="2">
        <text>4-amino-2-methyl-5-(phosphooxymethyl)pyrimidine + ATP = 4-amino-2-methyl-5-(diphosphooxymethyl)pyrimidine + ADP</text>
        <dbReference type="Rhea" id="RHEA:19893"/>
        <dbReference type="ChEBI" id="CHEBI:30616"/>
        <dbReference type="ChEBI" id="CHEBI:57841"/>
        <dbReference type="ChEBI" id="CHEBI:58354"/>
        <dbReference type="ChEBI" id="CHEBI:456216"/>
        <dbReference type="EC" id="2.7.4.7"/>
    </reaction>
</comment>
<comment type="catalytic activity">
    <reaction evidence="16 18">
        <text>2-(2-carboxy-4-methylthiazol-5-yl)ethyl phosphate + 4-amino-2-methyl-5-(diphosphooxymethyl)pyrimidine + 2 H(+) = thiamine phosphate + CO2 + diphosphate</text>
        <dbReference type="Rhea" id="RHEA:47848"/>
        <dbReference type="ChEBI" id="CHEBI:15378"/>
        <dbReference type="ChEBI" id="CHEBI:16526"/>
        <dbReference type="ChEBI" id="CHEBI:33019"/>
        <dbReference type="ChEBI" id="CHEBI:37575"/>
        <dbReference type="ChEBI" id="CHEBI:57841"/>
        <dbReference type="ChEBI" id="CHEBI:62890"/>
        <dbReference type="EC" id="2.5.1.3"/>
    </reaction>
</comment>
<dbReference type="GO" id="GO:0008972">
    <property type="term" value="F:phosphomethylpyrimidine kinase activity"/>
    <property type="evidence" value="ECO:0007669"/>
    <property type="project" value="UniProtKB-EC"/>
</dbReference>
<evidence type="ECO:0000256" key="2">
    <source>
        <dbReference type="ARBA" id="ARBA00000565"/>
    </source>
</evidence>
<dbReference type="GO" id="GO:0004789">
    <property type="term" value="F:thiamine-phosphate diphosphorylase activity"/>
    <property type="evidence" value="ECO:0007669"/>
    <property type="project" value="UniProtKB-UniRule"/>
</dbReference>
<evidence type="ECO:0000259" key="19">
    <source>
        <dbReference type="Pfam" id="PF02581"/>
    </source>
</evidence>
<evidence type="ECO:0000256" key="10">
    <source>
        <dbReference type="ARBA" id="ARBA00022840"/>
    </source>
</evidence>
<evidence type="ECO:0000256" key="16">
    <source>
        <dbReference type="ARBA" id="ARBA00047851"/>
    </source>
</evidence>